<keyword evidence="3" id="KW-1185">Reference proteome</keyword>
<dbReference type="PANTHER" id="PTHR43831:SF1">
    <property type="entry name" value="ISOBUTYRYL-COA DEHYDROGENASE, MITOCHONDRIAL"/>
    <property type="match status" value="1"/>
</dbReference>
<protein>
    <submittedName>
        <fullName evidence="2">Isobutyryl-coa dehydrogenase, mitochondrial</fullName>
    </submittedName>
</protein>
<dbReference type="GO" id="GO:0016627">
    <property type="term" value="F:oxidoreductase activity, acting on the CH-CH group of donors"/>
    <property type="evidence" value="ECO:0007669"/>
    <property type="project" value="InterPro"/>
</dbReference>
<dbReference type="AlphaFoldDB" id="A0AAV3Z5Q2"/>
<evidence type="ECO:0000313" key="3">
    <source>
        <dbReference type="Proteomes" id="UP000735302"/>
    </source>
</evidence>
<sequence>MATFAPGGRCLIRQSVRGVLNTAHQIERTSKRCFLTGSCADRLAEGLSSTCCRLAIHKNKIISAYEAAVQECQIGKKHTVLTALSVVDEHQNNGVFKKKFSMKHFRFLEGNKMVFISAQEIFPKETMRKAAQLGFGAIYCDETLGGTGLSRLAASVIIEALATGCCSTTSYISIHK</sequence>
<gene>
    <name evidence="2" type="ORF">PoB_001637700</name>
</gene>
<name>A0AAV3Z5Q2_9GAST</name>
<proteinExistence type="predicted"/>
<accession>A0AAV3Z5Q2</accession>
<dbReference type="Pfam" id="PF02771">
    <property type="entry name" value="Acyl-CoA_dh_N"/>
    <property type="match status" value="1"/>
</dbReference>
<dbReference type="GO" id="GO:0005739">
    <property type="term" value="C:mitochondrion"/>
    <property type="evidence" value="ECO:0007669"/>
    <property type="project" value="TreeGrafter"/>
</dbReference>
<dbReference type="Gene3D" id="1.10.540.10">
    <property type="entry name" value="Acyl-CoA dehydrogenase/oxidase, N-terminal domain"/>
    <property type="match status" value="1"/>
</dbReference>
<organism evidence="2 3">
    <name type="scientific">Plakobranchus ocellatus</name>
    <dbReference type="NCBI Taxonomy" id="259542"/>
    <lineage>
        <taxon>Eukaryota</taxon>
        <taxon>Metazoa</taxon>
        <taxon>Spiralia</taxon>
        <taxon>Lophotrochozoa</taxon>
        <taxon>Mollusca</taxon>
        <taxon>Gastropoda</taxon>
        <taxon>Heterobranchia</taxon>
        <taxon>Euthyneura</taxon>
        <taxon>Panpulmonata</taxon>
        <taxon>Sacoglossa</taxon>
        <taxon>Placobranchoidea</taxon>
        <taxon>Plakobranchidae</taxon>
        <taxon>Plakobranchus</taxon>
    </lineage>
</organism>
<feature type="domain" description="Acyl-CoA dehydrogenase/oxidase N-terminal" evidence="1">
    <location>
        <begin position="118"/>
        <end position="175"/>
    </location>
</feature>
<reference evidence="2 3" key="1">
    <citation type="journal article" date="2021" name="Elife">
        <title>Chloroplast acquisition without the gene transfer in kleptoplastic sea slugs, Plakobranchus ocellatus.</title>
        <authorList>
            <person name="Maeda T."/>
            <person name="Takahashi S."/>
            <person name="Yoshida T."/>
            <person name="Shimamura S."/>
            <person name="Takaki Y."/>
            <person name="Nagai Y."/>
            <person name="Toyoda A."/>
            <person name="Suzuki Y."/>
            <person name="Arimoto A."/>
            <person name="Ishii H."/>
            <person name="Satoh N."/>
            <person name="Nishiyama T."/>
            <person name="Hasebe M."/>
            <person name="Maruyama T."/>
            <person name="Minagawa J."/>
            <person name="Obokata J."/>
            <person name="Shigenobu S."/>
        </authorList>
    </citation>
    <scope>NUCLEOTIDE SEQUENCE [LARGE SCALE GENOMIC DNA]</scope>
</reference>
<dbReference type="InterPro" id="IPR013786">
    <property type="entry name" value="AcylCoA_DH/ox_N"/>
</dbReference>
<dbReference type="SUPFAM" id="SSF56645">
    <property type="entry name" value="Acyl-CoA dehydrogenase NM domain-like"/>
    <property type="match status" value="1"/>
</dbReference>
<evidence type="ECO:0000259" key="1">
    <source>
        <dbReference type="Pfam" id="PF02771"/>
    </source>
</evidence>
<dbReference type="Proteomes" id="UP000735302">
    <property type="component" value="Unassembled WGS sequence"/>
</dbReference>
<dbReference type="InterPro" id="IPR037069">
    <property type="entry name" value="AcylCoA_DH/ox_N_sf"/>
</dbReference>
<comment type="caution">
    <text evidence="2">The sequence shown here is derived from an EMBL/GenBank/DDBJ whole genome shotgun (WGS) entry which is preliminary data.</text>
</comment>
<dbReference type="PANTHER" id="PTHR43831">
    <property type="entry name" value="ISOBUTYRYL-COA DEHYDROGENASE"/>
    <property type="match status" value="1"/>
</dbReference>
<dbReference type="EMBL" id="BLXT01001969">
    <property type="protein sequence ID" value="GFN89871.1"/>
    <property type="molecule type" value="Genomic_DNA"/>
</dbReference>
<dbReference type="GO" id="GO:0050660">
    <property type="term" value="F:flavin adenine dinucleotide binding"/>
    <property type="evidence" value="ECO:0007669"/>
    <property type="project" value="InterPro"/>
</dbReference>
<evidence type="ECO:0000313" key="2">
    <source>
        <dbReference type="EMBL" id="GFN89871.1"/>
    </source>
</evidence>
<dbReference type="InterPro" id="IPR052547">
    <property type="entry name" value="Mito_Isobutyryl-CoADH"/>
</dbReference>
<dbReference type="InterPro" id="IPR009100">
    <property type="entry name" value="AcylCoA_DH/oxidase_NM_dom_sf"/>
</dbReference>